<dbReference type="EMBL" id="JAVDRF010000015">
    <property type="protein sequence ID" value="MDR6539267.1"/>
    <property type="molecule type" value="Genomic_DNA"/>
</dbReference>
<comment type="caution">
    <text evidence="6">The sequence shown here is derived from an EMBL/GenBank/DDBJ whole genome shotgun (WGS) entry which is preliminary data.</text>
</comment>
<dbReference type="Gene3D" id="1.10.10.10">
    <property type="entry name" value="Winged helix-like DNA-binding domain superfamily/Winged helix DNA-binding domain"/>
    <property type="match status" value="1"/>
</dbReference>
<gene>
    <name evidence="6" type="ORF">J2739_005063</name>
</gene>
<protein>
    <submittedName>
        <fullName evidence="6">LysR family glycine cleavage system transcriptional activator</fullName>
    </submittedName>
</protein>
<dbReference type="SUPFAM" id="SSF53850">
    <property type="entry name" value="Periplasmic binding protein-like II"/>
    <property type="match status" value="1"/>
</dbReference>
<comment type="similarity">
    <text evidence="1">Belongs to the LysR transcriptional regulatory family.</text>
</comment>
<dbReference type="CDD" id="cd08481">
    <property type="entry name" value="PBP2_GcdR_like"/>
    <property type="match status" value="1"/>
</dbReference>
<dbReference type="Pfam" id="PF03466">
    <property type="entry name" value="LysR_substrate"/>
    <property type="match status" value="1"/>
</dbReference>
<evidence type="ECO:0000256" key="4">
    <source>
        <dbReference type="ARBA" id="ARBA00023163"/>
    </source>
</evidence>
<name>A0ABU1NLD4_9BURK</name>
<feature type="domain" description="HTH lysR-type" evidence="5">
    <location>
        <begin position="1"/>
        <end position="56"/>
    </location>
</feature>
<dbReference type="PANTHER" id="PTHR30537">
    <property type="entry name" value="HTH-TYPE TRANSCRIPTIONAL REGULATOR"/>
    <property type="match status" value="1"/>
</dbReference>
<dbReference type="PANTHER" id="PTHR30537:SF26">
    <property type="entry name" value="GLYCINE CLEAVAGE SYSTEM TRANSCRIPTIONAL ACTIVATOR"/>
    <property type="match status" value="1"/>
</dbReference>
<accession>A0ABU1NLD4</accession>
<evidence type="ECO:0000259" key="5">
    <source>
        <dbReference type="PROSITE" id="PS50931"/>
    </source>
</evidence>
<dbReference type="InterPro" id="IPR005119">
    <property type="entry name" value="LysR_subst-bd"/>
</dbReference>
<organism evidence="6 7">
    <name type="scientific">Variovorax soli</name>
    <dbReference type="NCBI Taxonomy" id="376815"/>
    <lineage>
        <taxon>Bacteria</taxon>
        <taxon>Pseudomonadati</taxon>
        <taxon>Pseudomonadota</taxon>
        <taxon>Betaproteobacteria</taxon>
        <taxon>Burkholderiales</taxon>
        <taxon>Comamonadaceae</taxon>
        <taxon>Variovorax</taxon>
    </lineage>
</organism>
<dbReference type="Proteomes" id="UP001184230">
    <property type="component" value="Unassembled WGS sequence"/>
</dbReference>
<dbReference type="InterPro" id="IPR036388">
    <property type="entry name" value="WH-like_DNA-bd_sf"/>
</dbReference>
<dbReference type="Pfam" id="PF00126">
    <property type="entry name" value="HTH_1"/>
    <property type="match status" value="1"/>
</dbReference>
<reference evidence="6 7" key="1">
    <citation type="submission" date="2023-07" db="EMBL/GenBank/DDBJ databases">
        <title>Sorghum-associated microbial communities from plants grown in Nebraska, USA.</title>
        <authorList>
            <person name="Schachtman D."/>
        </authorList>
    </citation>
    <scope>NUCLEOTIDE SEQUENCE [LARGE SCALE GENOMIC DNA]</scope>
    <source>
        <strain evidence="6 7">DS1781</strain>
    </source>
</reference>
<evidence type="ECO:0000256" key="3">
    <source>
        <dbReference type="ARBA" id="ARBA00023125"/>
    </source>
</evidence>
<dbReference type="InterPro" id="IPR000847">
    <property type="entry name" value="LysR_HTH_N"/>
</dbReference>
<keyword evidence="3" id="KW-0238">DNA-binding</keyword>
<evidence type="ECO:0000313" key="6">
    <source>
        <dbReference type="EMBL" id="MDR6539267.1"/>
    </source>
</evidence>
<keyword evidence="2" id="KW-0805">Transcription regulation</keyword>
<evidence type="ECO:0000256" key="1">
    <source>
        <dbReference type="ARBA" id="ARBA00009437"/>
    </source>
</evidence>
<dbReference type="Gene3D" id="3.40.190.10">
    <property type="entry name" value="Periplasmic binding protein-like II"/>
    <property type="match status" value="2"/>
</dbReference>
<dbReference type="PROSITE" id="PS50931">
    <property type="entry name" value="HTH_LYSR"/>
    <property type="match status" value="1"/>
</dbReference>
<keyword evidence="7" id="KW-1185">Reference proteome</keyword>
<sequence length="306" mass="33998">MGQLMAFESAARHASVSRAALEIHLTQSAISRQIKLLEEQLGTALFHRVRQRVVLTDAGRVYAAELRAGLDTLSNATQRVMTMGGIGEVLNLAVLPTFGTRWLIPRMRRFAALQPGVTVNFASRTEPFDFAREPFDAAIHFGADFWPGASCDYLLGESVVPVCSPEFKRRSGIHTREDLARQCLLHQSSRPMQWAEWFEQVKIAAPHAMRGPRFEQFAMLAEAAANGLGVALVPKFLVEEELASDRLIVLFREALITQRAYYVVVPETGAENRLVQSFRDWLVGEAAAARPRGQTKSREPAAAVVR</sequence>
<dbReference type="InterPro" id="IPR036390">
    <property type="entry name" value="WH_DNA-bd_sf"/>
</dbReference>
<evidence type="ECO:0000313" key="7">
    <source>
        <dbReference type="Proteomes" id="UP001184230"/>
    </source>
</evidence>
<dbReference type="SUPFAM" id="SSF46785">
    <property type="entry name" value="Winged helix' DNA-binding domain"/>
    <property type="match status" value="1"/>
</dbReference>
<dbReference type="InterPro" id="IPR058163">
    <property type="entry name" value="LysR-type_TF_proteobact-type"/>
</dbReference>
<proteinExistence type="inferred from homology"/>
<evidence type="ECO:0000256" key="2">
    <source>
        <dbReference type="ARBA" id="ARBA00023015"/>
    </source>
</evidence>
<dbReference type="PRINTS" id="PR00039">
    <property type="entry name" value="HTHLYSR"/>
</dbReference>
<keyword evidence="4" id="KW-0804">Transcription</keyword>